<dbReference type="RefSeq" id="WP_128778446.1">
    <property type="nucleotide sequence ID" value="NZ_RYFI01000015.1"/>
</dbReference>
<keyword evidence="7" id="KW-1185">Reference proteome</keyword>
<dbReference type="InterPro" id="IPR010998">
    <property type="entry name" value="Integrase_recombinase_N"/>
</dbReference>
<evidence type="ECO:0000256" key="1">
    <source>
        <dbReference type="ARBA" id="ARBA00022829"/>
    </source>
</evidence>
<feature type="domain" description="Tyr recombinase" evidence="5">
    <location>
        <begin position="135"/>
        <end position="341"/>
    </location>
</feature>
<dbReference type="EMBL" id="RYFI01000015">
    <property type="protein sequence ID" value="RXF71550.1"/>
    <property type="molecule type" value="Genomic_DNA"/>
</dbReference>
<evidence type="ECO:0000313" key="7">
    <source>
        <dbReference type="Proteomes" id="UP000289708"/>
    </source>
</evidence>
<protein>
    <submittedName>
        <fullName evidence="6">Integrase</fullName>
    </submittedName>
</protein>
<dbReference type="Pfam" id="PF00589">
    <property type="entry name" value="Phage_integrase"/>
    <property type="match status" value="1"/>
</dbReference>
<dbReference type="Gene3D" id="1.10.443.10">
    <property type="entry name" value="Intergrase catalytic core"/>
    <property type="match status" value="1"/>
</dbReference>
<gene>
    <name evidence="6" type="ORF">EK403_15770</name>
</gene>
<dbReference type="Gene3D" id="1.10.150.130">
    <property type="match status" value="1"/>
</dbReference>
<feature type="non-terminal residue" evidence="6">
    <location>
        <position position="1"/>
    </location>
</feature>
<dbReference type="GO" id="GO:0015074">
    <property type="term" value="P:DNA integration"/>
    <property type="evidence" value="ECO:0007669"/>
    <property type="project" value="UniProtKB-KW"/>
</dbReference>
<evidence type="ECO:0000256" key="2">
    <source>
        <dbReference type="ARBA" id="ARBA00022908"/>
    </source>
</evidence>
<comment type="caution">
    <text evidence="6">The sequence shown here is derived from an EMBL/GenBank/DDBJ whole genome shotgun (WGS) entry which is preliminary data.</text>
</comment>
<dbReference type="InterPro" id="IPR002104">
    <property type="entry name" value="Integrase_catalytic"/>
</dbReference>
<keyword evidence="2" id="KW-0229">DNA integration</keyword>
<dbReference type="SUPFAM" id="SSF56349">
    <property type="entry name" value="DNA breaking-rejoining enzymes"/>
    <property type="match status" value="1"/>
</dbReference>
<accession>A0A4Q0MDS6</accession>
<dbReference type="GO" id="GO:0007059">
    <property type="term" value="P:chromosome segregation"/>
    <property type="evidence" value="ECO:0007669"/>
    <property type="project" value="UniProtKB-KW"/>
</dbReference>
<name>A0A4Q0MDS6_9HYPH</name>
<dbReference type="InterPro" id="IPR011010">
    <property type="entry name" value="DNA_brk_join_enz"/>
</dbReference>
<keyword evidence="4" id="KW-0233">DNA recombination</keyword>
<evidence type="ECO:0000256" key="4">
    <source>
        <dbReference type="ARBA" id="ARBA00023172"/>
    </source>
</evidence>
<reference evidence="6 7" key="1">
    <citation type="submission" date="2018-12" db="EMBL/GenBank/DDBJ databases">
        <title>bacterium Hansschlegelia zhihuaiae S113.</title>
        <authorList>
            <person name="He J."/>
        </authorList>
    </citation>
    <scope>NUCLEOTIDE SEQUENCE [LARGE SCALE GENOMIC DNA]</scope>
    <source>
        <strain evidence="6 7">S 113</strain>
    </source>
</reference>
<dbReference type="PROSITE" id="PS51898">
    <property type="entry name" value="TYR_RECOMBINASE"/>
    <property type="match status" value="1"/>
</dbReference>
<dbReference type="OrthoDB" id="5513193at2"/>
<dbReference type="InterPro" id="IPR013762">
    <property type="entry name" value="Integrase-like_cat_sf"/>
</dbReference>
<evidence type="ECO:0000256" key="3">
    <source>
        <dbReference type="ARBA" id="ARBA00023125"/>
    </source>
</evidence>
<dbReference type="AlphaFoldDB" id="A0A4Q0MDS6"/>
<dbReference type="Proteomes" id="UP000289708">
    <property type="component" value="Unassembled WGS sequence"/>
</dbReference>
<dbReference type="PANTHER" id="PTHR30349:SF81">
    <property type="entry name" value="TYROSINE RECOMBINASE XERC"/>
    <property type="match status" value="1"/>
</dbReference>
<dbReference type="GO" id="GO:0006310">
    <property type="term" value="P:DNA recombination"/>
    <property type="evidence" value="ECO:0007669"/>
    <property type="project" value="UniProtKB-KW"/>
</dbReference>
<evidence type="ECO:0000259" key="5">
    <source>
        <dbReference type="PROSITE" id="PS51898"/>
    </source>
</evidence>
<keyword evidence="1" id="KW-0159">Chromosome partition</keyword>
<sequence length="342" mass="37660">LRHLAQKGMGANTLRAMASDLGYLEAWSRASDGFALPWPAPEAIVLRFVAHHLWDPAERARNAGHGMPDSVRQALAATGRLRSDGPHAVATVRRRMALWATFHRWRGLEGPFSSPNIRNAMRLAAMATDRPRGRKSARAVTRDILDRLLTTCGGGRLIDARDRALLLIAFGSGGRRRSEVARLTVEDLMERSPVPARRGDAQGVMLRSLGLRLGRTKTAGADQDERVVVVGRPVDALLSWLFAADIAAGPIFRRIDRWDRIGEGAIDAQSVNAILKKRCRQAGLDPAAYSAHGLRSGYLTEAARRGVPLQEAMRQTRHRSMQQASSYYNEVEIERGESARLG</sequence>
<organism evidence="6 7">
    <name type="scientific">Hansschlegelia zhihuaiae</name>
    <dbReference type="NCBI Taxonomy" id="405005"/>
    <lineage>
        <taxon>Bacteria</taxon>
        <taxon>Pseudomonadati</taxon>
        <taxon>Pseudomonadota</taxon>
        <taxon>Alphaproteobacteria</taxon>
        <taxon>Hyphomicrobiales</taxon>
        <taxon>Methylopilaceae</taxon>
        <taxon>Hansschlegelia</taxon>
    </lineage>
</organism>
<dbReference type="InterPro" id="IPR050090">
    <property type="entry name" value="Tyrosine_recombinase_XerCD"/>
</dbReference>
<dbReference type="SUPFAM" id="SSF47823">
    <property type="entry name" value="lambda integrase-like, N-terminal domain"/>
    <property type="match status" value="1"/>
</dbReference>
<evidence type="ECO:0000313" key="6">
    <source>
        <dbReference type="EMBL" id="RXF71550.1"/>
    </source>
</evidence>
<dbReference type="PANTHER" id="PTHR30349">
    <property type="entry name" value="PHAGE INTEGRASE-RELATED"/>
    <property type="match status" value="1"/>
</dbReference>
<proteinExistence type="predicted"/>
<keyword evidence="3" id="KW-0238">DNA-binding</keyword>
<dbReference type="GO" id="GO:0003677">
    <property type="term" value="F:DNA binding"/>
    <property type="evidence" value="ECO:0007669"/>
    <property type="project" value="UniProtKB-KW"/>
</dbReference>